<proteinExistence type="predicted"/>
<name>A0A101KWS0_RHILI</name>
<dbReference type="AlphaFoldDB" id="A0A101KWS0"/>
<organism evidence="1 2">
    <name type="scientific">Rhizobium loti</name>
    <name type="common">Mesorhizobium loti</name>
    <dbReference type="NCBI Taxonomy" id="381"/>
    <lineage>
        <taxon>Bacteria</taxon>
        <taxon>Pseudomonadati</taxon>
        <taxon>Pseudomonadota</taxon>
        <taxon>Alphaproteobacteria</taxon>
        <taxon>Hyphomicrobiales</taxon>
        <taxon>Phyllobacteriaceae</taxon>
        <taxon>Mesorhizobium</taxon>
    </lineage>
</organism>
<dbReference type="EMBL" id="LPWA01000019">
    <property type="protein sequence ID" value="KUM28382.1"/>
    <property type="molecule type" value="Genomic_DNA"/>
</dbReference>
<reference evidence="1 2" key="1">
    <citation type="submission" date="2015-12" db="EMBL/GenBank/DDBJ databases">
        <title>Draft genome sequence of Mesorhizobium sp. UFLA 01-765, a multitolerant efficient symbiont and plant-growth promoting strain isolated from Zn-mining soil using Leucaena leucocephala as a trap plant.</title>
        <authorList>
            <person name="Rangel W.M."/>
            <person name="Thijs S."/>
            <person name="Longatti S.M."/>
            <person name="Moreira F.M."/>
            <person name="Weyens N."/>
            <person name="Vangronsveld J."/>
            <person name="Van Hamme J.D."/>
            <person name="Bottos E.M."/>
            <person name="Rineau F."/>
        </authorList>
    </citation>
    <scope>NUCLEOTIDE SEQUENCE [LARGE SCALE GENOMIC DNA]</scope>
    <source>
        <strain evidence="1 2">UFLA 01-765</strain>
    </source>
</reference>
<gene>
    <name evidence="1" type="ORF">AU467_34820</name>
</gene>
<accession>A0A101KWS0</accession>
<evidence type="ECO:0000313" key="1">
    <source>
        <dbReference type="EMBL" id="KUM28382.1"/>
    </source>
</evidence>
<dbReference type="Proteomes" id="UP000053176">
    <property type="component" value="Unassembled WGS sequence"/>
</dbReference>
<comment type="caution">
    <text evidence="1">The sequence shown here is derived from an EMBL/GenBank/DDBJ whole genome shotgun (WGS) entry which is preliminary data.</text>
</comment>
<protein>
    <submittedName>
        <fullName evidence="1">Uncharacterized protein</fullName>
    </submittedName>
</protein>
<evidence type="ECO:0000313" key="2">
    <source>
        <dbReference type="Proteomes" id="UP000053176"/>
    </source>
</evidence>
<sequence>MFTTTKSKSRLNFLRLLHGGSARWVLNAASRAYMLERGLPVVTTDLLHAGREPSGFEDEASWDAIYAPMAWSPRMAPWTRSASPVKARCGAV</sequence>